<dbReference type="InterPro" id="IPR015919">
    <property type="entry name" value="Cadherin-like_sf"/>
</dbReference>
<dbReference type="GO" id="GO:0005509">
    <property type="term" value="F:calcium ion binding"/>
    <property type="evidence" value="ECO:0007669"/>
    <property type="project" value="InterPro"/>
</dbReference>
<dbReference type="Gene3D" id="2.60.40.10">
    <property type="entry name" value="Immunoglobulins"/>
    <property type="match status" value="1"/>
</dbReference>
<feature type="region of interest" description="Disordered" evidence="1">
    <location>
        <begin position="318"/>
        <end position="344"/>
    </location>
</feature>
<reference evidence="2 3" key="1">
    <citation type="submission" date="2019-02" db="EMBL/GenBank/DDBJ databases">
        <title>Deep-cultivation of Planctomycetes and their phenomic and genomic characterization uncovers novel biology.</title>
        <authorList>
            <person name="Wiegand S."/>
            <person name="Jogler M."/>
            <person name="Boedeker C."/>
            <person name="Pinto D."/>
            <person name="Vollmers J."/>
            <person name="Rivas-Marin E."/>
            <person name="Kohn T."/>
            <person name="Peeters S.H."/>
            <person name="Heuer A."/>
            <person name="Rast P."/>
            <person name="Oberbeckmann S."/>
            <person name="Bunk B."/>
            <person name="Jeske O."/>
            <person name="Meyerdierks A."/>
            <person name="Storesund J.E."/>
            <person name="Kallscheuer N."/>
            <person name="Luecker S."/>
            <person name="Lage O.M."/>
            <person name="Pohl T."/>
            <person name="Merkel B.J."/>
            <person name="Hornburger P."/>
            <person name="Mueller R.-W."/>
            <person name="Bruemmer F."/>
            <person name="Labrenz M."/>
            <person name="Spormann A.M."/>
            <person name="Op den Camp H."/>
            <person name="Overmann J."/>
            <person name="Amann R."/>
            <person name="Jetten M.S.M."/>
            <person name="Mascher T."/>
            <person name="Medema M.H."/>
            <person name="Devos D.P."/>
            <person name="Kaster A.-K."/>
            <person name="Ovreas L."/>
            <person name="Rohde M."/>
            <person name="Galperin M.Y."/>
            <person name="Jogler C."/>
        </authorList>
    </citation>
    <scope>NUCLEOTIDE SEQUENCE [LARGE SCALE GENOMIC DNA]</scope>
    <source>
        <strain evidence="2 3">CA12</strain>
    </source>
</reference>
<dbReference type="RefSeq" id="WP_165700851.1">
    <property type="nucleotide sequence ID" value="NZ_CP036265.1"/>
</dbReference>
<evidence type="ECO:0000256" key="1">
    <source>
        <dbReference type="SAM" id="MobiDB-lite"/>
    </source>
</evidence>
<evidence type="ECO:0000313" key="3">
    <source>
        <dbReference type="Proteomes" id="UP000318741"/>
    </source>
</evidence>
<dbReference type="SUPFAM" id="SSF49313">
    <property type="entry name" value="Cadherin-like"/>
    <property type="match status" value="2"/>
</dbReference>
<protein>
    <submittedName>
        <fullName evidence="2">Ig domain protein</fullName>
    </submittedName>
</protein>
<feature type="compositionally biased region" description="Low complexity" evidence="1">
    <location>
        <begin position="570"/>
        <end position="589"/>
    </location>
</feature>
<accession>A0A517PDZ3</accession>
<dbReference type="Proteomes" id="UP000318741">
    <property type="component" value="Chromosome"/>
</dbReference>
<dbReference type="AlphaFoldDB" id="A0A517PDZ3"/>
<dbReference type="CDD" id="cd11304">
    <property type="entry name" value="Cadherin_repeat"/>
    <property type="match status" value="1"/>
</dbReference>
<dbReference type="Gene3D" id="2.60.40.60">
    <property type="entry name" value="Cadherins"/>
    <property type="match status" value="1"/>
</dbReference>
<keyword evidence="3" id="KW-1185">Reference proteome</keyword>
<feature type="region of interest" description="Disordered" evidence="1">
    <location>
        <begin position="558"/>
        <end position="632"/>
    </location>
</feature>
<dbReference type="InterPro" id="IPR013783">
    <property type="entry name" value="Ig-like_fold"/>
</dbReference>
<dbReference type="GO" id="GO:0016020">
    <property type="term" value="C:membrane"/>
    <property type="evidence" value="ECO:0007669"/>
    <property type="project" value="InterPro"/>
</dbReference>
<organism evidence="2 3">
    <name type="scientific">Alienimonas californiensis</name>
    <dbReference type="NCBI Taxonomy" id="2527989"/>
    <lineage>
        <taxon>Bacteria</taxon>
        <taxon>Pseudomonadati</taxon>
        <taxon>Planctomycetota</taxon>
        <taxon>Planctomycetia</taxon>
        <taxon>Planctomycetales</taxon>
        <taxon>Planctomycetaceae</taxon>
        <taxon>Alienimonas</taxon>
    </lineage>
</organism>
<dbReference type="Pfam" id="PF05345">
    <property type="entry name" value="He_PIG"/>
    <property type="match status" value="2"/>
</dbReference>
<sequence>MKRNEKILAGVLGLFLVGYLMRGPIVAMTTGPIDELQSTLDGRLERSGTLSNRKATIGAASLRVNDARSQSLPADVSYAERLYPQWLQDLATISGWEEVRTELRPVQARRDEQFRPVRVELRGLATLAELDLFLRRFRRTDLLHRINSSKVASPSEVGDAPLDVLIEAEALSLPTAAQREEIFPFARLTADLSADDEAAEVTVPAGLSGAFPEEPGFTVRAGTEFLTVADVQPLGEEAGEEGAAVRWTLRRGAEGTQPADLSAGTFLQLWPHAPPAENAPAFSETGPFRKPRSYAPELKLDGSPRLVRGESFSLTASTVDYDPRGGEPTLSATGLPEGATFDPATGKLSWDPPADLPAGEYEVEIAAAVPRPDKRVTGSVLLTLVDRNTPPTVSSVEPKTVNAGDVLLFETEANDAEDGDEVDFSLVDPPEGAFIDSFFGLVRWEVPADLAPGEMTLTVRATDQGSPPLSGETRVRVTVTEDLRPYVKFVGRVTRNGEPVATLFNQAENQITRLEPGDDFALAGIEGRIVEIGRDSLEYRRNGRRYRLPLGASLADAVDRGAIDPPPASAEPAADPATDPAAGPAADPAAETEGESDDAVAESGGPAPAEPSEDASPDGVGDAETVADDESD</sequence>
<proteinExistence type="predicted"/>
<gene>
    <name evidence="2" type="ORF">CA12_36990</name>
</gene>
<dbReference type="KEGG" id="acaf:CA12_36990"/>
<evidence type="ECO:0000313" key="2">
    <source>
        <dbReference type="EMBL" id="QDT17571.1"/>
    </source>
</evidence>
<dbReference type="EMBL" id="CP036265">
    <property type="protein sequence ID" value="QDT17571.1"/>
    <property type="molecule type" value="Genomic_DNA"/>
</dbReference>
<name>A0A517PDZ3_9PLAN</name>
<feature type="compositionally biased region" description="Acidic residues" evidence="1">
    <location>
        <begin position="590"/>
        <end position="600"/>
    </location>
</feature>